<protein>
    <recommendedName>
        <fullName evidence="6">Glycosyltransferase</fullName>
    </recommendedName>
</protein>
<dbReference type="PANTHER" id="PTHR46401">
    <property type="entry name" value="GLYCOSYLTRANSFERASE WBBK-RELATED"/>
    <property type="match status" value="1"/>
</dbReference>
<keyword evidence="1" id="KW-0808">Transferase</keyword>
<dbReference type="Gene3D" id="3.40.50.2000">
    <property type="entry name" value="Glycogen Phosphorylase B"/>
    <property type="match status" value="2"/>
</dbReference>
<dbReference type="Proteomes" id="UP000789833">
    <property type="component" value="Unassembled WGS sequence"/>
</dbReference>
<evidence type="ECO:0000256" key="1">
    <source>
        <dbReference type="ARBA" id="ARBA00022679"/>
    </source>
</evidence>
<gene>
    <name evidence="4" type="ORF">BACCIP111883_00970</name>
</gene>
<evidence type="ECO:0008006" key="6">
    <source>
        <dbReference type="Google" id="ProtNLM"/>
    </source>
</evidence>
<evidence type="ECO:0000259" key="2">
    <source>
        <dbReference type="Pfam" id="PF00534"/>
    </source>
</evidence>
<dbReference type="Pfam" id="PF13439">
    <property type="entry name" value="Glyco_transf_4"/>
    <property type="match status" value="1"/>
</dbReference>
<reference evidence="4 5" key="1">
    <citation type="submission" date="2021-10" db="EMBL/GenBank/DDBJ databases">
        <authorList>
            <person name="Criscuolo A."/>
        </authorList>
    </citation>
    <scope>NUCLEOTIDE SEQUENCE [LARGE SCALE GENOMIC DNA]</scope>
    <source>
        <strain evidence="5">CIP 111883</strain>
    </source>
</reference>
<keyword evidence="5" id="KW-1185">Reference proteome</keyword>
<evidence type="ECO:0000259" key="3">
    <source>
        <dbReference type="Pfam" id="PF13439"/>
    </source>
</evidence>
<name>A0ABN8A9A8_9BACI</name>
<organism evidence="4 5">
    <name type="scientific">Sutcliffiella rhizosphaerae</name>
    <dbReference type="NCBI Taxonomy" id="2880967"/>
    <lineage>
        <taxon>Bacteria</taxon>
        <taxon>Bacillati</taxon>
        <taxon>Bacillota</taxon>
        <taxon>Bacilli</taxon>
        <taxon>Bacillales</taxon>
        <taxon>Bacillaceae</taxon>
        <taxon>Sutcliffiella</taxon>
    </lineage>
</organism>
<dbReference type="Pfam" id="PF00534">
    <property type="entry name" value="Glycos_transf_1"/>
    <property type="match status" value="1"/>
</dbReference>
<evidence type="ECO:0000313" key="5">
    <source>
        <dbReference type="Proteomes" id="UP000789833"/>
    </source>
</evidence>
<feature type="domain" description="Glycosyltransferase subfamily 4-like N-terminal" evidence="3">
    <location>
        <begin position="23"/>
        <end position="176"/>
    </location>
</feature>
<comment type="caution">
    <text evidence="4">The sequence shown here is derived from an EMBL/GenBank/DDBJ whole genome shotgun (WGS) entry which is preliminary data.</text>
</comment>
<dbReference type="EMBL" id="CAKJTJ010000003">
    <property type="protein sequence ID" value="CAG9620202.1"/>
    <property type="molecule type" value="Genomic_DNA"/>
</dbReference>
<feature type="domain" description="Glycosyl transferase family 1" evidence="2">
    <location>
        <begin position="188"/>
        <end position="339"/>
    </location>
</feature>
<proteinExistence type="predicted"/>
<dbReference type="SUPFAM" id="SSF53756">
    <property type="entry name" value="UDP-Glycosyltransferase/glycogen phosphorylase"/>
    <property type="match status" value="1"/>
</dbReference>
<sequence length="376" mass="43660">MKKVASIVLNDFKNDARVLKEAITLQKNDYFVMVIALHSDKLLINDEVSGIKVYRIKLMTKKLPKLLFVQVFKYIEFFLKSARFCKKMDIIHCNDLAPLPIAVFTKIFLNKNIKIVYDAHEYQTERNGLRGIRKVFSEITEKILIKIPDQIITVSEGIAQEYKDKYNIKKPAIIYNCPFYVNDIKSNIFREKFGIAKDKTIFLYQGGLYKGRGLEITLSTFSKISKHNVLVVIGFGQLEHLVKQYADKYENVFFHEAVSTIELLSYTASADIGLCLIENTSLSYYYSMPNKYFEYSMVGLPLIVNNLYELEKITQKYNNGWIIDLTEESLSKTIEHIGSQNISEINVKSLNAKKLASDYNWENQERNLLKLYNELY</sequence>
<dbReference type="RefSeq" id="WP_230500119.1">
    <property type="nucleotide sequence ID" value="NZ_CAKJTJ010000003.1"/>
</dbReference>
<dbReference type="InterPro" id="IPR001296">
    <property type="entry name" value="Glyco_trans_1"/>
</dbReference>
<dbReference type="PANTHER" id="PTHR46401:SF2">
    <property type="entry name" value="GLYCOSYLTRANSFERASE WBBK-RELATED"/>
    <property type="match status" value="1"/>
</dbReference>
<evidence type="ECO:0000313" key="4">
    <source>
        <dbReference type="EMBL" id="CAG9620202.1"/>
    </source>
</evidence>
<accession>A0ABN8A9A8</accession>
<dbReference type="InterPro" id="IPR028098">
    <property type="entry name" value="Glyco_trans_4-like_N"/>
</dbReference>